<dbReference type="RefSeq" id="WP_173124607.1">
    <property type="nucleotide sequence ID" value="NZ_JABRWJ010000005.1"/>
</dbReference>
<dbReference type="Proteomes" id="UP000737171">
    <property type="component" value="Unassembled WGS sequence"/>
</dbReference>
<reference evidence="2 3" key="1">
    <citation type="submission" date="2020-05" db="EMBL/GenBank/DDBJ databases">
        <title>Aquincola sp. isolate from soil.</title>
        <authorList>
            <person name="Han J."/>
            <person name="Kim D.-U."/>
        </authorList>
    </citation>
    <scope>NUCLEOTIDE SEQUENCE [LARGE SCALE GENOMIC DNA]</scope>
    <source>
        <strain evidence="2 3">S2</strain>
    </source>
</reference>
<gene>
    <name evidence="2" type="ORF">HLB44_16890</name>
</gene>
<evidence type="ECO:0000313" key="2">
    <source>
        <dbReference type="EMBL" id="NRF68671.1"/>
    </source>
</evidence>
<protein>
    <submittedName>
        <fullName evidence="2">Uncharacterized protein</fullName>
    </submittedName>
</protein>
<proteinExistence type="predicted"/>
<evidence type="ECO:0000313" key="3">
    <source>
        <dbReference type="Proteomes" id="UP000737171"/>
    </source>
</evidence>
<keyword evidence="3" id="KW-1185">Reference proteome</keyword>
<name>A0ABX2EJB9_9BURK</name>
<comment type="caution">
    <text evidence="2">The sequence shown here is derived from an EMBL/GenBank/DDBJ whole genome shotgun (WGS) entry which is preliminary data.</text>
</comment>
<feature type="compositionally biased region" description="Basic and acidic residues" evidence="1">
    <location>
        <begin position="264"/>
        <end position="278"/>
    </location>
</feature>
<accession>A0ABX2EJB9</accession>
<feature type="region of interest" description="Disordered" evidence="1">
    <location>
        <begin position="264"/>
        <end position="314"/>
    </location>
</feature>
<sequence length="358" mass="38391">MAAPIQRSATEAGAVLAPKGTSMNIGIIAGAMGGAAGALGEVAQRHIEDQRRGTLAKQMADIDEQKALRIDAYRRKAEREDALDRLTGQQAAAQLEFTARSARAAAARALDQKRAEIPVDVERGLALTPIEVERQRLVDQARHDAETAALNDPRHLQGLRNKTAATETAASRAATAESAARTRILGVELDAKRLTLEDQQKLGALYEQAASLNANPAIGDAEKVKRLSELQQQVALIKAKNGQGATGPREQDMTTIERNEIDPKTGAETKTTTREVRRPGGGVQVQPGAARGPWGSFAGQSTAGVDDRKPSQVPGRKFAAYSTAELAAMLKRRDVPWLDKADIEIELDVRKRGDIAPL</sequence>
<evidence type="ECO:0000256" key="1">
    <source>
        <dbReference type="SAM" id="MobiDB-lite"/>
    </source>
</evidence>
<organism evidence="2 3">
    <name type="scientific">Pseudaquabacterium terrae</name>
    <dbReference type="NCBI Taxonomy" id="2732868"/>
    <lineage>
        <taxon>Bacteria</taxon>
        <taxon>Pseudomonadati</taxon>
        <taxon>Pseudomonadota</taxon>
        <taxon>Betaproteobacteria</taxon>
        <taxon>Burkholderiales</taxon>
        <taxon>Sphaerotilaceae</taxon>
        <taxon>Pseudaquabacterium</taxon>
    </lineage>
</organism>
<dbReference type="EMBL" id="JABRWJ010000005">
    <property type="protein sequence ID" value="NRF68671.1"/>
    <property type="molecule type" value="Genomic_DNA"/>
</dbReference>